<dbReference type="Proteomes" id="UP001219297">
    <property type="component" value="Unassembled WGS sequence"/>
</dbReference>
<dbReference type="SUPFAM" id="SSF56300">
    <property type="entry name" value="Metallo-dependent phosphatases"/>
    <property type="match status" value="2"/>
</dbReference>
<feature type="compositionally biased region" description="Gly residues" evidence="1">
    <location>
        <begin position="1296"/>
        <end position="1306"/>
    </location>
</feature>
<dbReference type="Gene3D" id="2.60.120.200">
    <property type="match status" value="1"/>
</dbReference>
<evidence type="ECO:0000259" key="3">
    <source>
        <dbReference type="Pfam" id="PF00149"/>
    </source>
</evidence>
<evidence type="ECO:0000313" key="5">
    <source>
        <dbReference type="Proteomes" id="UP001219297"/>
    </source>
</evidence>
<dbReference type="RefSeq" id="WP_274755729.1">
    <property type="nucleotide sequence ID" value="NZ_CAUPIE010000003.1"/>
</dbReference>
<feature type="domain" description="Calcineurin-like phosphoesterase" evidence="3">
    <location>
        <begin position="260"/>
        <end position="514"/>
    </location>
</feature>
<dbReference type="InterPro" id="IPR028994">
    <property type="entry name" value="Integrin_alpha_N"/>
</dbReference>
<dbReference type="SUPFAM" id="SSF69318">
    <property type="entry name" value="Integrin alpha N-terminal domain"/>
    <property type="match status" value="1"/>
</dbReference>
<sequence>MRHVRRVVAALAAATLVPVGVACTVPAVADPVLPGVDSPALASTNENPVVVDGVTQPMDPRPGFRVLPYLQRPGAHEMTINWFTELGHNAVLTITGPGLPAEGRTYTVAGVQNPVNDYQDYELKQGTLSRGKALSVPQGAWIRADHPYKYSQRVEELQPSSTYTYTVTVDGYAHSATLRTLPDGKVGITDPLHIIAFSDTETDPIGRVTYREWEQTLNLAEGSEERPGKGSAWDEKFGGSTRNGKYAVNYMLTEDKAQEINNAAIAAAKPDLVLLPGDIAERASSQSHWDEWFRYFAGDKGQLLDSIPVITSLGNHEVYGYGSPDDRTAVARARAAYNQVFDTNGSDNANARDAYHRTDMGPVTIISLDSTNGTDQTTKTMPEEAKIEGNDAGITAAQLGTDTQGVFPYEEYARDFPKSVAAGWWGPDAAPDSVDQPSFMPGSEQYRWLDEQLADARAKGQIIIVQYHHVAYSNGVHGTPMGHKFPDQQPGVPMRHLQPLFEKYNVASVFSGHDEMFQASYVDEAGDGVGVYHWDVGVASDGLRGEKMVKTGENGSYEPLRFNSHSVWMAQANEPEMWKTNEAGVKKLISGGKHYGHLDIKIQPYAGPALDSGVKPAAEMVMTPISLFPILDDNYEVEKVERRELLTGQFTVYLDAEGNPLAGTPQEGTGQDEEKTPLSNFSLGVIPDTQFYSRYATAETGNQFGAMYGSEPFSAQTSWIAENAEKYGIKMSMHLGDIVDQYNHPQQWEIADKAMKILEDAGHPYSILAGNHDVGADASDTDPVGYGTYKEWFGAERAAKNVTFVERDPSGAHEYHILKVNGQDFLVMNLSWQAQDDALQWASDVLDKHPNTPTIVNSHQLINVEGDGVTPLATEFGEKVWNKVIRNHDQVFLTFNGHHHGATTWTRTNDAGHPVYQVLMDYQMAYMGGNGYMGMVEFDLPGNKIYQTSFSPWVMTKAKDTLVPDDQAILTGAGQTFELDFNFAERFPNLVIADTKASLTTPQLREWLATYDAPTQVTPSAPTSAEDYPQVESTVAHWKMPVDKAEGTPVAVGEAIVDAVGGDNFTRAPLDQPGSKGAEEGDVVWTRDHHPLSANAGAVCFANGGRDNARWNNFVTAADAAVNNETFENGFTFETFIKISPKFDNKNNAWMAWLSRDGQRQNIAGYNNTEGEEPPFAWAMSNLAEIQFSFVDSQKPTPAESSAWSGEIVSRDQWLHLAVVNDPETKMTTMYVDGVPVLRNSPGTVGVGTQGLPWVLGAGSYAGVRESGFQGCIGEVRLVGEPLDSSKWLTARAGETPGGEQPGGEEPGTEPSVEPTEPGTEPTEPGTEPTEPGTEPSTEPSKPGTEPSDKPSKPAAPQGNLLFSSTALAGGNADRVTSYGRAGETIFVGDWDGDGVDTPGVRRGNTFLLTNAATGNAQMQFSFGRADDEIIIGDWNGDGKDTIGVRRGNTVYVRDDLAGGNHTSTVSFGRHGDQIVAGDWDGNGRDELAVRRGNTVFAQGAFADTQAKSTSSYGRPGDVFLAGDWNGDGVDGIGVVRGNVWHLRDNVGEGVAVASFGFGRAGDVFLAGDWNGAGADRPAVNR</sequence>
<evidence type="ECO:0000256" key="1">
    <source>
        <dbReference type="SAM" id="MobiDB-lite"/>
    </source>
</evidence>
<feature type="signal peptide" evidence="2">
    <location>
        <begin position="1"/>
        <end position="29"/>
    </location>
</feature>
<feature type="region of interest" description="Disordered" evidence="1">
    <location>
        <begin position="657"/>
        <end position="680"/>
    </location>
</feature>
<feature type="compositionally biased region" description="Low complexity" evidence="1">
    <location>
        <begin position="1309"/>
        <end position="1341"/>
    </location>
</feature>
<name>A0ABT5V5X9_9ACTO</name>
<dbReference type="PANTHER" id="PTHR43143">
    <property type="entry name" value="METALLOPHOSPHOESTERASE, CALCINEURIN SUPERFAMILY"/>
    <property type="match status" value="1"/>
</dbReference>
<accession>A0ABT5V5X9</accession>
<comment type="caution">
    <text evidence="4">The sequence shown here is derived from an EMBL/GenBank/DDBJ whole genome shotgun (WGS) entry which is preliminary data.</text>
</comment>
<gene>
    <name evidence="4" type="ORF">PWJ81_04790</name>
</gene>
<feature type="chain" id="PRO_5047334275" evidence="2">
    <location>
        <begin position="30"/>
        <end position="1582"/>
    </location>
</feature>
<feature type="domain" description="Calcineurin-like phosphoesterase" evidence="3">
    <location>
        <begin position="685"/>
        <end position="900"/>
    </location>
</feature>
<evidence type="ECO:0000256" key="2">
    <source>
        <dbReference type="SAM" id="SignalP"/>
    </source>
</evidence>
<protein>
    <submittedName>
        <fullName evidence="4">Metallophosphoesterase</fullName>
    </submittedName>
</protein>
<dbReference type="Pfam" id="PF00149">
    <property type="entry name" value="Metallophos"/>
    <property type="match status" value="2"/>
</dbReference>
<dbReference type="InterPro" id="IPR013320">
    <property type="entry name" value="ConA-like_dom_sf"/>
</dbReference>
<dbReference type="InterPro" id="IPR004843">
    <property type="entry name" value="Calcineurin-like_PHP"/>
</dbReference>
<dbReference type="InterPro" id="IPR029052">
    <property type="entry name" value="Metallo-depent_PP-like"/>
</dbReference>
<feature type="region of interest" description="Disordered" evidence="1">
    <location>
        <begin position="1292"/>
        <end position="1360"/>
    </location>
</feature>
<evidence type="ECO:0000313" key="4">
    <source>
        <dbReference type="EMBL" id="MDE1656383.1"/>
    </source>
</evidence>
<dbReference type="PANTHER" id="PTHR43143:SF5">
    <property type="entry name" value="SECRETED PROTEIN"/>
    <property type="match status" value="1"/>
</dbReference>
<dbReference type="Gene3D" id="3.60.21.10">
    <property type="match status" value="3"/>
</dbReference>
<keyword evidence="2" id="KW-0732">Signal</keyword>
<proteinExistence type="predicted"/>
<dbReference type="PROSITE" id="PS51257">
    <property type="entry name" value="PROKAR_LIPOPROTEIN"/>
    <property type="match status" value="1"/>
</dbReference>
<organism evidence="4 5">
    <name type="scientific">Actinotignum sanguinis</name>
    <dbReference type="NCBI Taxonomy" id="1445614"/>
    <lineage>
        <taxon>Bacteria</taxon>
        <taxon>Bacillati</taxon>
        <taxon>Actinomycetota</taxon>
        <taxon>Actinomycetes</taxon>
        <taxon>Actinomycetales</taxon>
        <taxon>Actinomycetaceae</taxon>
        <taxon>Actinotignum</taxon>
    </lineage>
</organism>
<reference evidence="4 5" key="1">
    <citation type="submission" date="2023-02" db="EMBL/GenBank/DDBJ databases">
        <title>Defining the Infant Male Urobiome and Moving Towards Mechanisms in Urobiome Research.</title>
        <authorList>
            <person name="Reasoner S."/>
            <person name="Flores V."/>
            <person name="Van Horn G."/>
            <person name="Morales G."/>
            <person name="Peard L."/>
            <person name="Abelson B."/>
            <person name="Manuel C."/>
            <person name="Lee J."/>
            <person name="Baker B."/>
            <person name="Williams T."/>
            <person name="Schmitz J."/>
            <person name="Clayton D."/>
            <person name="Hadjifrangiskou M."/>
        </authorList>
    </citation>
    <scope>NUCLEOTIDE SEQUENCE [LARGE SCALE GENOMIC DNA]</scope>
    <source>
        <strain evidence="4 5">AS1053</strain>
    </source>
</reference>
<dbReference type="InterPro" id="IPR051918">
    <property type="entry name" value="STPP_CPPED1"/>
</dbReference>
<dbReference type="EMBL" id="JARBHI010000009">
    <property type="protein sequence ID" value="MDE1656383.1"/>
    <property type="molecule type" value="Genomic_DNA"/>
</dbReference>
<keyword evidence="5" id="KW-1185">Reference proteome</keyword>
<dbReference type="SUPFAM" id="SSF49899">
    <property type="entry name" value="Concanavalin A-like lectins/glucanases"/>
    <property type="match status" value="1"/>
</dbReference>